<reference evidence="3" key="1">
    <citation type="submission" date="2022-10" db="EMBL/GenBank/DDBJ databases">
        <title>Genome assembly of Pristionchus species.</title>
        <authorList>
            <person name="Yoshida K."/>
            <person name="Sommer R.J."/>
        </authorList>
    </citation>
    <scope>NUCLEOTIDE SEQUENCE [LARGE SCALE GENOMIC DNA]</scope>
    <source>
        <strain evidence="3">RS5460</strain>
    </source>
</reference>
<organism evidence="2 3">
    <name type="scientific">Pristionchus mayeri</name>
    <dbReference type="NCBI Taxonomy" id="1317129"/>
    <lineage>
        <taxon>Eukaryota</taxon>
        <taxon>Metazoa</taxon>
        <taxon>Ecdysozoa</taxon>
        <taxon>Nematoda</taxon>
        <taxon>Chromadorea</taxon>
        <taxon>Rhabditida</taxon>
        <taxon>Rhabditina</taxon>
        <taxon>Diplogasteromorpha</taxon>
        <taxon>Diplogasteroidea</taxon>
        <taxon>Neodiplogasteridae</taxon>
        <taxon>Pristionchus</taxon>
    </lineage>
</organism>
<feature type="compositionally biased region" description="Low complexity" evidence="1">
    <location>
        <begin position="365"/>
        <end position="376"/>
    </location>
</feature>
<keyword evidence="3" id="KW-1185">Reference proteome</keyword>
<feature type="compositionally biased region" description="Basic and acidic residues" evidence="1">
    <location>
        <begin position="405"/>
        <end position="416"/>
    </location>
</feature>
<evidence type="ECO:0000313" key="3">
    <source>
        <dbReference type="Proteomes" id="UP001328107"/>
    </source>
</evidence>
<name>A0AAN4Z2I6_9BILA</name>
<dbReference type="Proteomes" id="UP001328107">
    <property type="component" value="Unassembled WGS sequence"/>
</dbReference>
<feature type="compositionally biased region" description="Acidic residues" evidence="1">
    <location>
        <begin position="494"/>
        <end position="509"/>
    </location>
</feature>
<dbReference type="AlphaFoldDB" id="A0AAN4Z2I6"/>
<feature type="region of interest" description="Disordered" evidence="1">
    <location>
        <begin position="314"/>
        <end position="509"/>
    </location>
</feature>
<feature type="region of interest" description="Disordered" evidence="1">
    <location>
        <begin position="1"/>
        <end position="21"/>
    </location>
</feature>
<feature type="compositionally biased region" description="Basic residues" evidence="1">
    <location>
        <begin position="1"/>
        <end position="13"/>
    </location>
</feature>
<gene>
    <name evidence="2" type="ORF">PMAYCL1PPCAC_02309</name>
</gene>
<protein>
    <submittedName>
        <fullName evidence="2">Uncharacterized protein</fullName>
    </submittedName>
</protein>
<evidence type="ECO:0000313" key="2">
    <source>
        <dbReference type="EMBL" id="GMR32114.1"/>
    </source>
</evidence>
<comment type="caution">
    <text evidence="2">The sequence shown here is derived from an EMBL/GenBank/DDBJ whole genome shotgun (WGS) entry which is preliminary data.</text>
</comment>
<evidence type="ECO:0000256" key="1">
    <source>
        <dbReference type="SAM" id="MobiDB-lite"/>
    </source>
</evidence>
<proteinExistence type="predicted"/>
<feature type="region of interest" description="Disordered" evidence="1">
    <location>
        <begin position="187"/>
        <end position="225"/>
    </location>
</feature>
<accession>A0AAN4Z2I6</accession>
<sequence>TGRKRVRGPRKTIPKPDSLKASARTEEDWEIALAVCQVVKDLVCQVADLPYGDLKRKRPPFFNVMRKFVRDSVQTFQDAEANELPFGVHKKAKYQDEHESPYGIELVWGVVLAEMEKIEKRERARIYSSQKAARQREKKRQEAIEAARAHLQEWDTRKCESGSSEEEIRRQIPTCKLMTPLRKEADPLFDPVMESPPSSRFSDESDWAVRPHSSRKTRSQKLTSPRSLNFSVDSHAESNYPIFNQMGRGRGRGRGRGARSLTVRSILDATMGTELVDRSSPLHRCVTLTPSGHSRKAEPDFDFYASKEVNAKKEFMREPSSARGKIGRGKRGRGGGGVKNLSVRCQLDEWDSDGEKEEQRRLMESIETSGESSSQESHGEITNTIDEVVKRVNGMSELNGRGRKKEIEQKEAKEPLSIRATTIKKSTKANCLKRPSATSSLEEASTSVVKRRKGEGECEVITIGSDRMGSDDDSLFGTSASLTSPPHLDPQSSIEEDDASDSDILILDE</sequence>
<feature type="non-terminal residue" evidence="2">
    <location>
        <position position="1"/>
    </location>
</feature>
<feature type="compositionally biased region" description="Low complexity" evidence="1">
    <location>
        <begin position="436"/>
        <end position="448"/>
    </location>
</feature>
<dbReference type="EMBL" id="BTRK01000001">
    <property type="protein sequence ID" value="GMR32114.1"/>
    <property type="molecule type" value="Genomic_DNA"/>
</dbReference>